<reference evidence="1" key="1">
    <citation type="submission" date="2018-07" db="EMBL/GenBank/DDBJ databases">
        <authorList>
            <person name="Ashton P.M."/>
            <person name="Dallman T."/>
            <person name="Nair S."/>
            <person name="De Pinna E."/>
            <person name="Peters T."/>
            <person name="Grant K."/>
        </authorList>
    </citation>
    <scope>NUCLEOTIDE SEQUENCE [LARGE SCALE GENOMIC DNA]</scope>
    <source>
        <strain evidence="1">436933</strain>
    </source>
</reference>
<proteinExistence type="predicted"/>
<organism evidence="1">
    <name type="scientific">Salmonella newport</name>
    <dbReference type="NCBI Taxonomy" id="108619"/>
    <lineage>
        <taxon>Bacteria</taxon>
        <taxon>Pseudomonadati</taxon>
        <taxon>Pseudomonadota</taxon>
        <taxon>Gammaproteobacteria</taxon>
        <taxon>Enterobacterales</taxon>
        <taxon>Enterobacteriaceae</taxon>
        <taxon>Salmonella</taxon>
    </lineage>
</organism>
<dbReference type="AlphaFoldDB" id="A0A5U9KW42"/>
<dbReference type="EMBL" id="AAGUYM010000036">
    <property type="protein sequence ID" value="EBS2695468.1"/>
    <property type="molecule type" value="Genomic_DNA"/>
</dbReference>
<gene>
    <name evidence="1" type="ORF">DRY71_22550</name>
</gene>
<evidence type="ECO:0000313" key="1">
    <source>
        <dbReference type="EMBL" id="EBS2695468.1"/>
    </source>
</evidence>
<sequence>MKAYFDGDGNLVIEPKNNTDSAALMMWCEINESSDRSIYEFFCGEKFSLKVVDGNANCNAVSVTKSESE</sequence>
<accession>A0A5U9KW42</accession>
<comment type="caution">
    <text evidence="1">The sequence shown here is derived from an EMBL/GenBank/DDBJ whole genome shotgun (WGS) entry which is preliminary data.</text>
</comment>
<dbReference type="Proteomes" id="UP000839726">
    <property type="component" value="Unassembled WGS sequence"/>
</dbReference>
<name>A0A5U9KW42_SALNE</name>
<protein>
    <submittedName>
        <fullName evidence="1">Uncharacterized protein</fullName>
    </submittedName>
</protein>